<comment type="caution">
    <text evidence="2">The sequence shown here is derived from an EMBL/GenBank/DDBJ whole genome shotgun (WGS) entry which is preliminary data.</text>
</comment>
<proteinExistence type="predicted"/>
<evidence type="ECO:0000313" key="2">
    <source>
        <dbReference type="EMBL" id="CAG9987722.1"/>
    </source>
</evidence>
<keyword evidence="3" id="KW-1185">Reference proteome</keyword>
<dbReference type="AlphaFoldDB" id="A0A9N9UEL2"/>
<dbReference type="InterPro" id="IPR001763">
    <property type="entry name" value="Rhodanese-like_dom"/>
</dbReference>
<protein>
    <recommendedName>
        <fullName evidence="1">Rhodanese domain-containing protein</fullName>
    </recommendedName>
</protein>
<name>A0A9N9UEL2_9HYPO</name>
<dbReference type="EMBL" id="CABFNO020001436">
    <property type="protein sequence ID" value="CAG9987722.1"/>
    <property type="molecule type" value="Genomic_DNA"/>
</dbReference>
<feature type="domain" description="Rhodanese" evidence="1">
    <location>
        <begin position="180"/>
        <end position="223"/>
    </location>
</feature>
<dbReference type="Proteomes" id="UP000754883">
    <property type="component" value="Unassembled WGS sequence"/>
</dbReference>
<accession>A0A9N9UEL2</accession>
<dbReference type="InterPro" id="IPR023213">
    <property type="entry name" value="CAT-like_dom_sf"/>
</dbReference>
<dbReference type="PROSITE" id="PS50206">
    <property type="entry name" value="RHODANESE_3"/>
    <property type="match status" value="1"/>
</dbReference>
<evidence type="ECO:0000259" key="1">
    <source>
        <dbReference type="PROSITE" id="PS50206"/>
    </source>
</evidence>
<dbReference type="OrthoDB" id="21502at2759"/>
<organism evidence="2 3">
    <name type="scientific">Clonostachys byssicola</name>
    <dbReference type="NCBI Taxonomy" id="160290"/>
    <lineage>
        <taxon>Eukaryota</taxon>
        <taxon>Fungi</taxon>
        <taxon>Dikarya</taxon>
        <taxon>Ascomycota</taxon>
        <taxon>Pezizomycotina</taxon>
        <taxon>Sordariomycetes</taxon>
        <taxon>Hypocreomycetidae</taxon>
        <taxon>Hypocreales</taxon>
        <taxon>Bionectriaceae</taxon>
        <taxon>Clonostachys</taxon>
    </lineage>
</organism>
<sequence>MNPLRWFRSGRPPLPPVDGDTIYSTHFMDNRGSDDIIWTTTWQFNDVLDADKLHGSLCRLLEIGDWRKLGGRLRRGSGRKLELHAPPKFTPERPAVNYSHDVFDVKMGEHPLASKLPQPAKGPRLHSSVDTLEKTRPLMYRKDVQATMEDYFVSDDPALSLHIVSFEDGTMVSLTWSHHLFDAMGVRAVVNAWSLVLAGREAEVPVLNGVHADVLYEGPEKEPQEQRQESLLEPTRLSGFRLLLFAFYYFWDQVWGSKLEMRLIFIPKKTLENLHTYVIHDIASDYDKDGETPWVSDSDALLSVYTRAVSESQPKPRPILLMNYMDLRGRFPGVSKAEGLSYVQNMLAECFTTISPSLAHSSMGEIALACRKSLQQQSAPGQLAALMRIMRKCWDSGEDPMILSGPPNGELLVSTNWARGTFFHVARFGPAVVKQGESDSTRSNPLGSPRFYYALPLNMKRGANAGVNLGKDHDGNMWIMGSFNAKAWDSIMTQLQQY</sequence>
<gene>
    <name evidence="2" type="ORF">CBYS24578_00014975</name>
</gene>
<evidence type="ECO:0000313" key="3">
    <source>
        <dbReference type="Proteomes" id="UP000754883"/>
    </source>
</evidence>
<reference evidence="3" key="1">
    <citation type="submission" date="2019-06" db="EMBL/GenBank/DDBJ databases">
        <authorList>
            <person name="Broberg M."/>
        </authorList>
    </citation>
    <scope>NUCLEOTIDE SEQUENCE [LARGE SCALE GENOMIC DNA]</scope>
</reference>
<dbReference type="Gene3D" id="3.30.559.10">
    <property type="entry name" value="Chloramphenicol acetyltransferase-like domain"/>
    <property type="match status" value="2"/>
</dbReference>
<reference evidence="2 3" key="2">
    <citation type="submission" date="2021-10" db="EMBL/GenBank/DDBJ databases">
        <authorList>
            <person name="Piombo E."/>
        </authorList>
    </citation>
    <scope>NUCLEOTIDE SEQUENCE [LARGE SCALE GENOMIC DNA]</scope>
</reference>